<organism evidence="2 3">
    <name type="scientific">Glaesserella parasuis</name>
    <name type="common">Haemophilus parasuis</name>
    <dbReference type="NCBI Taxonomy" id="738"/>
    <lineage>
        <taxon>Bacteria</taxon>
        <taxon>Pseudomonadati</taxon>
        <taxon>Pseudomonadota</taxon>
        <taxon>Gammaproteobacteria</taxon>
        <taxon>Pasteurellales</taxon>
        <taxon>Pasteurellaceae</taxon>
        <taxon>Glaesserella</taxon>
    </lineage>
</organism>
<evidence type="ECO:0000259" key="1">
    <source>
        <dbReference type="Pfam" id="PF10881"/>
    </source>
</evidence>
<sequence>MSLTYLFEHSQLLLIIASAILIFAFGITISNSRKRTTLSRRATIDTPIFPKGFTHSSNLAIVAKSSYHKVPLMNKSEHRLFYLLLNYLKSHNLDSHFLLFSQVAMGEFIKAEQDEAYAKINHKRVDFLITDKQSNPIAVIEYQGHAHYQHNAAERDAIKREACRKANIAFIEITPNYNQVEFNIILKILQRFSK</sequence>
<dbReference type="KEGG" id="hpas:JL26_08380"/>
<dbReference type="InterPro" id="IPR024402">
    <property type="entry name" value="DUF2726"/>
</dbReference>
<dbReference type="Proteomes" id="UP000509790">
    <property type="component" value="Chromosome"/>
</dbReference>
<evidence type="ECO:0000313" key="2">
    <source>
        <dbReference type="EMBL" id="QKY71959.1"/>
    </source>
</evidence>
<reference evidence="2 3" key="1">
    <citation type="submission" date="2019-06" db="EMBL/GenBank/DDBJ databases">
        <title>Complete genome sequence of Haemophilus parasuis HPS412.</title>
        <authorList>
            <person name="Yang S."/>
            <person name="Huang C."/>
        </authorList>
    </citation>
    <scope>NUCLEOTIDE SEQUENCE [LARGE SCALE GENOMIC DNA]</scope>
    <source>
        <strain evidence="2 3">HPS412</strain>
    </source>
</reference>
<dbReference type="EMBL" id="CP041334">
    <property type="protein sequence ID" value="QKY71959.1"/>
    <property type="molecule type" value="Genomic_DNA"/>
</dbReference>
<dbReference type="OMA" id="KREACRK"/>
<name>A0A6I5WSG2_GLAPU</name>
<feature type="domain" description="DUF2726" evidence="1">
    <location>
        <begin position="70"/>
        <end position="177"/>
    </location>
</feature>
<dbReference type="AlphaFoldDB" id="A0A6I5WSG2"/>
<protein>
    <submittedName>
        <fullName evidence="2">DUF2726 domain-containing protein</fullName>
    </submittedName>
</protein>
<accession>A0A6I5WSG2</accession>
<proteinExistence type="predicted"/>
<dbReference type="KEGG" id="hpak:JT17_06165"/>
<dbReference type="RefSeq" id="WP_005714026.1">
    <property type="nucleotide sequence ID" value="NZ_CP009158.1"/>
</dbReference>
<dbReference type="GeneID" id="66617831"/>
<dbReference type="Gene3D" id="3.40.960.10">
    <property type="entry name" value="VSR Endonuclease"/>
    <property type="match status" value="1"/>
</dbReference>
<evidence type="ECO:0000313" key="3">
    <source>
        <dbReference type="Proteomes" id="UP000509790"/>
    </source>
</evidence>
<dbReference type="Pfam" id="PF10881">
    <property type="entry name" value="DUF2726"/>
    <property type="match status" value="1"/>
</dbReference>
<gene>
    <name evidence="2" type="ORF">FLK62_00850</name>
</gene>